<keyword evidence="2" id="KW-1185">Reference proteome</keyword>
<name>A0A7X0HLZ1_9ACTN</name>
<accession>A0A7X0HLZ1</accession>
<organism evidence="1 2">
    <name type="scientific">Streptomyces candidus</name>
    <dbReference type="NCBI Taxonomy" id="67283"/>
    <lineage>
        <taxon>Bacteria</taxon>
        <taxon>Bacillati</taxon>
        <taxon>Actinomycetota</taxon>
        <taxon>Actinomycetes</taxon>
        <taxon>Kitasatosporales</taxon>
        <taxon>Streptomycetaceae</taxon>
        <taxon>Streptomyces</taxon>
    </lineage>
</organism>
<evidence type="ECO:0000313" key="2">
    <source>
        <dbReference type="Proteomes" id="UP000540423"/>
    </source>
</evidence>
<proteinExistence type="predicted"/>
<dbReference type="AlphaFoldDB" id="A0A7X0HLZ1"/>
<reference evidence="1 2" key="1">
    <citation type="submission" date="2020-08" db="EMBL/GenBank/DDBJ databases">
        <title>Genomic Encyclopedia of Type Strains, Phase IV (KMG-IV): sequencing the most valuable type-strain genomes for metagenomic binning, comparative biology and taxonomic classification.</title>
        <authorList>
            <person name="Goeker M."/>
        </authorList>
    </citation>
    <scope>NUCLEOTIDE SEQUENCE [LARGE SCALE GENOMIC DNA]</scope>
    <source>
        <strain evidence="1 2">DSM 40141</strain>
    </source>
</reference>
<protein>
    <submittedName>
        <fullName evidence="1">Uncharacterized protein</fullName>
    </submittedName>
</protein>
<comment type="caution">
    <text evidence="1">The sequence shown here is derived from an EMBL/GenBank/DDBJ whole genome shotgun (WGS) entry which is preliminary data.</text>
</comment>
<evidence type="ECO:0000313" key="1">
    <source>
        <dbReference type="EMBL" id="MBB6440147.1"/>
    </source>
</evidence>
<dbReference type="Proteomes" id="UP000540423">
    <property type="component" value="Unassembled WGS sequence"/>
</dbReference>
<gene>
    <name evidence="1" type="ORF">HNQ79_006660</name>
</gene>
<sequence>MAHLPGACNHHPDLPLDQAGWGWIPHPDPETWSRLSPTHPLHATEGDTTLHATTRCAHCVHACPA</sequence>
<dbReference type="EMBL" id="JACHEM010000040">
    <property type="protein sequence ID" value="MBB6440147.1"/>
    <property type="molecule type" value="Genomic_DNA"/>
</dbReference>